<feature type="domain" description="RNase H type-1" evidence="1">
    <location>
        <begin position="1"/>
        <end position="139"/>
    </location>
</feature>
<gene>
    <name evidence="2" type="ORF">AWC16_07900</name>
</gene>
<dbReference type="AlphaFoldDB" id="A0A1X1YMP7"/>
<dbReference type="InterPro" id="IPR002156">
    <property type="entry name" value="RNaseH_domain"/>
</dbReference>
<evidence type="ECO:0000313" key="3">
    <source>
        <dbReference type="Proteomes" id="UP000193866"/>
    </source>
</evidence>
<dbReference type="SUPFAM" id="SSF53098">
    <property type="entry name" value="Ribonuclease H-like"/>
    <property type="match status" value="1"/>
</dbReference>
<evidence type="ECO:0000313" key="2">
    <source>
        <dbReference type="EMBL" id="ORW12332.1"/>
    </source>
</evidence>
<evidence type="ECO:0000259" key="1">
    <source>
        <dbReference type="PROSITE" id="PS50879"/>
    </source>
</evidence>
<dbReference type="Gene3D" id="3.30.420.10">
    <property type="entry name" value="Ribonuclease H-like superfamily/Ribonuclease H"/>
    <property type="match status" value="1"/>
</dbReference>
<dbReference type="Proteomes" id="UP000193866">
    <property type="component" value="Unassembled WGS sequence"/>
</dbReference>
<dbReference type="GO" id="GO:0003676">
    <property type="term" value="F:nucleic acid binding"/>
    <property type="evidence" value="ECO:0007669"/>
    <property type="project" value="InterPro"/>
</dbReference>
<sequence>MATDGSVRGTFTGYGWLASTSEYGMAGFRHSQRLIGSNTVMISELRAIGAAVQHLRNRRLTVISDSQAAIAMLTRWMAGYDDLPCGYTTMRAGGQTAGLVRVQQLIHARRNAITPVWVKGHRGDPLNSGAHALARLSSRYASGALNIGEIEYRRHAADLARHFVAEFARTTAAHR</sequence>
<dbReference type="InterPro" id="IPR012337">
    <property type="entry name" value="RNaseH-like_sf"/>
</dbReference>
<keyword evidence="3" id="KW-1185">Reference proteome</keyword>
<accession>A0A1X1YMP7</accession>
<proteinExistence type="predicted"/>
<protein>
    <recommendedName>
        <fullName evidence="1">RNase H type-1 domain-containing protein</fullName>
    </recommendedName>
</protein>
<dbReference type="Pfam" id="PF00075">
    <property type="entry name" value="RNase_H"/>
    <property type="match status" value="1"/>
</dbReference>
<dbReference type="InterPro" id="IPR036397">
    <property type="entry name" value="RNaseH_sf"/>
</dbReference>
<name>A0A1X1YMP7_9MYCO</name>
<dbReference type="STRING" id="1108812.AWC16_07900"/>
<dbReference type="GO" id="GO:0004523">
    <property type="term" value="F:RNA-DNA hybrid ribonuclease activity"/>
    <property type="evidence" value="ECO:0007669"/>
    <property type="project" value="InterPro"/>
</dbReference>
<dbReference type="PROSITE" id="PS50879">
    <property type="entry name" value="RNASE_H_1"/>
    <property type="match status" value="1"/>
</dbReference>
<reference evidence="2 3" key="1">
    <citation type="submission" date="2016-01" db="EMBL/GenBank/DDBJ databases">
        <title>The new phylogeny of the genus Mycobacterium.</title>
        <authorList>
            <person name="Tarcisio F."/>
            <person name="Conor M."/>
            <person name="Antonella G."/>
            <person name="Elisabetta G."/>
            <person name="Giulia F.S."/>
            <person name="Sara T."/>
            <person name="Anna F."/>
            <person name="Clotilde B."/>
            <person name="Roberto B."/>
            <person name="Veronica D.S."/>
            <person name="Fabio R."/>
            <person name="Monica P."/>
            <person name="Olivier J."/>
            <person name="Enrico T."/>
            <person name="Nicola S."/>
        </authorList>
    </citation>
    <scope>NUCLEOTIDE SEQUENCE [LARGE SCALE GENOMIC DNA]</scope>
    <source>
        <strain evidence="2 3">DSM 45394</strain>
    </source>
</reference>
<comment type="caution">
    <text evidence="2">The sequence shown here is derived from an EMBL/GenBank/DDBJ whole genome shotgun (WGS) entry which is preliminary data.</text>
</comment>
<organism evidence="2 3">
    <name type="scientific">Mycolicibacter longobardus</name>
    <dbReference type="NCBI Taxonomy" id="1108812"/>
    <lineage>
        <taxon>Bacteria</taxon>
        <taxon>Bacillati</taxon>
        <taxon>Actinomycetota</taxon>
        <taxon>Actinomycetes</taxon>
        <taxon>Mycobacteriales</taxon>
        <taxon>Mycobacteriaceae</taxon>
        <taxon>Mycolicibacter</taxon>
    </lineage>
</organism>
<dbReference type="EMBL" id="LQPG01000011">
    <property type="protein sequence ID" value="ORW12332.1"/>
    <property type="molecule type" value="Genomic_DNA"/>
</dbReference>